<dbReference type="GO" id="GO:0005737">
    <property type="term" value="C:cytoplasm"/>
    <property type="evidence" value="ECO:0007669"/>
    <property type="project" value="TreeGrafter"/>
</dbReference>
<evidence type="ECO:0000256" key="3">
    <source>
        <dbReference type="ARBA" id="ARBA00022741"/>
    </source>
</evidence>
<dbReference type="GO" id="GO:0004674">
    <property type="term" value="F:protein serine/threonine kinase activity"/>
    <property type="evidence" value="ECO:0007669"/>
    <property type="project" value="UniProtKB-KW"/>
</dbReference>
<dbReference type="InterPro" id="IPR008271">
    <property type="entry name" value="Ser/Thr_kinase_AS"/>
</dbReference>
<keyword evidence="3 6" id="KW-0547">Nucleotide-binding</keyword>
<dbReference type="PROSITE" id="PS00108">
    <property type="entry name" value="PROTEIN_KINASE_ST"/>
    <property type="match status" value="1"/>
</dbReference>
<gene>
    <name evidence="10" type="primary">CDC5_2</name>
    <name evidence="10" type="ORF">SLS62_002742</name>
</gene>
<dbReference type="EMBL" id="JAKJXP020000014">
    <property type="protein sequence ID" value="KAK7755237.1"/>
    <property type="molecule type" value="Genomic_DNA"/>
</dbReference>
<protein>
    <submittedName>
        <fullName evidence="10">Cell cycle serine/threonine-protein kinase cdc5/MSD2</fullName>
    </submittedName>
</protein>
<dbReference type="Proteomes" id="UP001320420">
    <property type="component" value="Unassembled WGS sequence"/>
</dbReference>
<organism evidence="10 11">
    <name type="scientific">Diatrype stigma</name>
    <dbReference type="NCBI Taxonomy" id="117547"/>
    <lineage>
        <taxon>Eukaryota</taxon>
        <taxon>Fungi</taxon>
        <taxon>Dikarya</taxon>
        <taxon>Ascomycota</taxon>
        <taxon>Pezizomycotina</taxon>
        <taxon>Sordariomycetes</taxon>
        <taxon>Xylariomycetidae</taxon>
        <taxon>Xylariales</taxon>
        <taxon>Diatrypaceae</taxon>
        <taxon>Diatrype</taxon>
    </lineage>
</organism>
<reference evidence="10 11" key="1">
    <citation type="submission" date="2024-02" db="EMBL/GenBank/DDBJ databases">
        <title>De novo assembly and annotation of 12 fungi associated with fruit tree decline syndrome in Ontario, Canada.</title>
        <authorList>
            <person name="Sulman M."/>
            <person name="Ellouze W."/>
            <person name="Ilyukhin E."/>
        </authorList>
    </citation>
    <scope>NUCLEOTIDE SEQUENCE [LARGE SCALE GENOMIC DNA]</scope>
    <source>
        <strain evidence="10 11">M11/M66-122</strain>
    </source>
</reference>
<name>A0AAN9YUM9_9PEZI</name>
<evidence type="ECO:0000256" key="1">
    <source>
        <dbReference type="ARBA" id="ARBA00022527"/>
    </source>
</evidence>
<dbReference type="FunFam" id="3.30.200.20:FF:000042">
    <property type="entry name" value="Aurora kinase A"/>
    <property type="match status" value="1"/>
</dbReference>
<feature type="domain" description="Protein kinase" evidence="9">
    <location>
        <begin position="73"/>
        <end position="265"/>
    </location>
</feature>
<evidence type="ECO:0000256" key="4">
    <source>
        <dbReference type="ARBA" id="ARBA00022777"/>
    </source>
</evidence>
<keyword evidence="11" id="KW-1185">Reference proteome</keyword>
<dbReference type="GO" id="GO:0005524">
    <property type="term" value="F:ATP binding"/>
    <property type="evidence" value="ECO:0007669"/>
    <property type="project" value="UniProtKB-UniRule"/>
</dbReference>
<sequence>MADRFLAKQGIDADALSLRDANVQILPQRPIDAAKVKAALASKTAQKEKDHPPPPPPMVYEPPSADRKDGVTYQVGRMLGKGGFAVCYEGHIPGNKRKFALKIVKSKMPSKMEQKFQTELQIHSKMRHRNIVQFLRAFAFENSTYLVLELCPNGTLMDMVKRRKGLTEPEVRFYTIQIAGAIKYMHAKGIIHRDLKMGNIFLDRHMDVKIGDFGLAALLVTGKDMHTIRRTTLCGTPNYIAPEILEKGKKGHDHMVDIWSLGIIM</sequence>
<evidence type="ECO:0000256" key="7">
    <source>
        <dbReference type="RuleBase" id="RU000304"/>
    </source>
</evidence>
<dbReference type="GO" id="GO:0007052">
    <property type="term" value="P:mitotic spindle organization"/>
    <property type="evidence" value="ECO:0007669"/>
    <property type="project" value="TreeGrafter"/>
</dbReference>
<evidence type="ECO:0000259" key="9">
    <source>
        <dbReference type="PROSITE" id="PS50011"/>
    </source>
</evidence>
<keyword evidence="5 6" id="KW-0067">ATP-binding</keyword>
<dbReference type="PROSITE" id="PS00107">
    <property type="entry name" value="PROTEIN_KINASE_ATP"/>
    <property type="match status" value="1"/>
</dbReference>
<evidence type="ECO:0000313" key="11">
    <source>
        <dbReference type="Proteomes" id="UP001320420"/>
    </source>
</evidence>
<dbReference type="AlphaFoldDB" id="A0AAN9YUM9"/>
<dbReference type="PROSITE" id="PS50011">
    <property type="entry name" value="PROTEIN_KINASE_DOM"/>
    <property type="match status" value="1"/>
</dbReference>
<proteinExistence type="inferred from homology"/>
<evidence type="ECO:0000256" key="5">
    <source>
        <dbReference type="ARBA" id="ARBA00022840"/>
    </source>
</evidence>
<dbReference type="PANTHER" id="PTHR24345">
    <property type="entry name" value="SERINE/THREONINE-PROTEIN KINASE PLK"/>
    <property type="match status" value="1"/>
</dbReference>
<dbReference type="InterPro" id="IPR011009">
    <property type="entry name" value="Kinase-like_dom_sf"/>
</dbReference>
<dbReference type="SMART" id="SM00220">
    <property type="entry name" value="S_TKc"/>
    <property type="match status" value="1"/>
</dbReference>
<keyword evidence="4 10" id="KW-0418">Kinase</keyword>
<dbReference type="Pfam" id="PF00069">
    <property type="entry name" value="Pkinase"/>
    <property type="match status" value="1"/>
</dbReference>
<evidence type="ECO:0000256" key="6">
    <source>
        <dbReference type="PROSITE-ProRule" id="PRU10141"/>
    </source>
</evidence>
<dbReference type="InterPro" id="IPR000719">
    <property type="entry name" value="Prot_kinase_dom"/>
</dbReference>
<dbReference type="SUPFAM" id="SSF56112">
    <property type="entry name" value="Protein kinase-like (PK-like)"/>
    <property type="match status" value="1"/>
</dbReference>
<dbReference type="GO" id="GO:0005816">
    <property type="term" value="C:spindle pole body"/>
    <property type="evidence" value="ECO:0007669"/>
    <property type="project" value="TreeGrafter"/>
</dbReference>
<comment type="similarity">
    <text evidence="7">Belongs to the protein kinase superfamily.</text>
</comment>
<evidence type="ECO:0000313" key="10">
    <source>
        <dbReference type="EMBL" id="KAK7755237.1"/>
    </source>
</evidence>
<keyword evidence="2" id="KW-0808">Transferase</keyword>
<feature type="binding site" evidence="6">
    <location>
        <position position="102"/>
    </location>
    <ligand>
        <name>ATP</name>
        <dbReference type="ChEBI" id="CHEBI:30616"/>
    </ligand>
</feature>
<dbReference type="InterPro" id="IPR017441">
    <property type="entry name" value="Protein_kinase_ATP_BS"/>
</dbReference>
<dbReference type="GO" id="GO:0005634">
    <property type="term" value="C:nucleus"/>
    <property type="evidence" value="ECO:0007669"/>
    <property type="project" value="TreeGrafter"/>
</dbReference>
<dbReference type="Gene3D" id="1.10.510.10">
    <property type="entry name" value="Transferase(Phosphotransferase) domain 1"/>
    <property type="match status" value="1"/>
</dbReference>
<evidence type="ECO:0000256" key="2">
    <source>
        <dbReference type="ARBA" id="ARBA00022679"/>
    </source>
</evidence>
<accession>A0AAN9YUM9</accession>
<keyword evidence="1 7" id="KW-0723">Serine/threonine-protein kinase</keyword>
<evidence type="ECO:0000256" key="8">
    <source>
        <dbReference type="SAM" id="MobiDB-lite"/>
    </source>
</evidence>
<comment type="caution">
    <text evidence="10">The sequence shown here is derived from an EMBL/GenBank/DDBJ whole genome shotgun (WGS) entry which is preliminary data.</text>
</comment>
<dbReference type="PANTHER" id="PTHR24345:SF0">
    <property type="entry name" value="CELL CYCLE SERINE_THREONINE-PROTEIN KINASE CDC5_MSD2"/>
    <property type="match status" value="1"/>
</dbReference>
<feature type="region of interest" description="Disordered" evidence="8">
    <location>
        <begin position="36"/>
        <end position="66"/>
    </location>
</feature>
<dbReference type="GO" id="GO:0000776">
    <property type="term" value="C:kinetochore"/>
    <property type="evidence" value="ECO:0007669"/>
    <property type="project" value="TreeGrafter"/>
</dbReference>
<dbReference type="GO" id="GO:0000922">
    <property type="term" value="C:spindle pole"/>
    <property type="evidence" value="ECO:0007669"/>
    <property type="project" value="TreeGrafter"/>
</dbReference>